<sequence length="115" mass="13147">MDATLTRAARAARAFAVDGDHFIGRHLIEPSHPVNETGFELRRIECREFPTERIVRWDPRFSGTYRRIQSNSDSPPIWIATRLTASDSIRLQLHVCRRIPNVWSGHVNTGTTPVI</sequence>
<dbReference type="EMBL" id="PUIQ01000025">
    <property type="protein sequence ID" value="PQP16285.1"/>
    <property type="molecule type" value="Genomic_DNA"/>
</dbReference>
<protein>
    <submittedName>
        <fullName evidence="1">Uncharacterized protein</fullName>
    </submittedName>
</protein>
<accession>A0A2S8INL9</accession>
<dbReference type="Proteomes" id="UP000238206">
    <property type="component" value="Unassembled WGS sequence"/>
</dbReference>
<name>A0A2S8INL9_BURCE</name>
<reference evidence="1 2" key="1">
    <citation type="submission" date="2018-02" db="EMBL/GenBank/DDBJ databases">
        <title>Draft genome sequencing of Burkholderia cepacia Y14-15.</title>
        <authorList>
            <person name="Zheng B.-X."/>
        </authorList>
    </citation>
    <scope>NUCLEOTIDE SEQUENCE [LARGE SCALE GENOMIC DNA]</scope>
    <source>
        <strain evidence="1 2">Y14-15</strain>
    </source>
</reference>
<gene>
    <name evidence="1" type="ORF">C5615_20070</name>
</gene>
<comment type="caution">
    <text evidence="1">The sequence shown here is derived from an EMBL/GenBank/DDBJ whole genome shotgun (WGS) entry which is preliminary data.</text>
</comment>
<dbReference type="RefSeq" id="WP_105391747.1">
    <property type="nucleotide sequence ID" value="NZ_PUIQ01000025.1"/>
</dbReference>
<evidence type="ECO:0000313" key="2">
    <source>
        <dbReference type="Proteomes" id="UP000238206"/>
    </source>
</evidence>
<evidence type="ECO:0000313" key="1">
    <source>
        <dbReference type="EMBL" id="PQP16285.1"/>
    </source>
</evidence>
<proteinExistence type="predicted"/>
<dbReference type="AlphaFoldDB" id="A0A2S8INL9"/>
<organism evidence="1 2">
    <name type="scientific">Burkholderia cepacia</name>
    <name type="common">Pseudomonas cepacia</name>
    <dbReference type="NCBI Taxonomy" id="292"/>
    <lineage>
        <taxon>Bacteria</taxon>
        <taxon>Pseudomonadati</taxon>
        <taxon>Pseudomonadota</taxon>
        <taxon>Betaproteobacteria</taxon>
        <taxon>Burkholderiales</taxon>
        <taxon>Burkholderiaceae</taxon>
        <taxon>Burkholderia</taxon>
        <taxon>Burkholderia cepacia complex</taxon>
    </lineage>
</organism>